<reference evidence="2" key="1">
    <citation type="submission" date="2022-11" db="UniProtKB">
        <authorList>
            <consortium name="WormBaseParasite"/>
        </authorList>
    </citation>
    <scope>IDENTIFICATION</scope>
</reference>
<sequence>MSALIYLILLLAFITDTIANSTTETLYSNSTRSSTEDPPAFTISGNPFVFSFVYSFALFVILGVFITPVIICVSSASSRD</sequence>
<dbReference type="Proteomes" id="UP000887580">
    <property type="component" value="Unplaced"/>
</dbReference>
<name>A0AC35ESZ8_9BILA</name>
<proteinExistence type="predicted"/>
<protein>
    <submittedName>
        <fullName evidence="2">Uncharacterized protein</fullName>
    </submittedName>
</protein>
<organism evidence="1 2">
    <name type="scientific">Panagrolaimus sp. PS1159</name>
    <dbReference type="NCBI Taxonomy" id="55785"/>
    <lineage>
        <taxon>Eukaryota</taxon>
        <taxon>Metazoa</taxon>
        <taxon>Ecdysozoa</taxon>
        <taxon>Nematoda</taxon>
        <taxon>Chromadorea</taxon>
        <taxon>Rhabditida</taxon>
        <taxon>Tylenchina</taxon>
        <taxon>Panagrolaimomorpha</taxon>
        <taxon>Panagrolaimoidea</taxon>
        <taxon>Panagrolaimidae</taxon>
        <taxon>Panagrolaimus</taxon>
    </lineage>
</organism>
<evidence type="ECO:0000313" key="2">
    <source>
        <dbReference type="WBParaSite" id="PS1159_v2.g10468.t1"/>
    </source>
</evidence>
<accession>A0AC35ESZ8</accession>
<evidence type="ECO:0000313" key="1">
    <source>
        <dbReference type="Proteomes" id="UP000887580"/>
    </source>
</evidence>
<dbReference type="WBParaSite" id="PS1159_v2.g10468.t1">
    <property type="protein sequence ID" value="PS1159_v2.g10468.t1"/>
    <property type="gene ID" value="PS1159_v2.g10468"/>
</dbReference>